<dbReference type="GO" id="GO:0008270">
    <property type="term" value="F:zinc ion binding"/>
    <property type="evidence" value="ECO:0007669"/>
    <property type="project" value="UniProtKB-KW"/>
</dbReference>
<keyword evidence="7" id="KW-0863">Zinc-finger</keyword>
<accession>A0AAV9XXH5</accession>
<comment type="caution">
    <text evidence="17">The sequence shown here is derived from an EMBL/GenBank/DDBJ whole genome shotgun (WGS) entry which is preliminary data.</text>
</comment>
<feature type="domain" description="DNA-directed DNA polymerase family B multifunctional" evidence="14">
    <location>
        <begin position="782"/>
        <end position="1237"/>
    </location>
</feature>
<dbReference type="InterPro" id="IPR017964">
    <property type="entry name" value="DNA-dir_DNA_pol_B_CS"/>
</dbReference>
<dbReference type="PANTHER" id="PTHR45861:SF1">
    <property type="entry name" value="DNA POLYMERASE ALPHA CATALYTIC SUBUNIT"/>
    <property type="match status" value="1"/>
</dbReference>
<evidence type="ECO:0000259" key="15">
    <source>
        <dbReference type="Pfam" id="PF03104"/>
    </source>
</evidence>
<dbReference type="Pfam" id="PF12254">
    <property type="entry name" value="DNA_pol_alpha_N"/>
    <property type="match status" value="1"/>
</dbReference>
<evidence type="ECO:0000256" key="3">
    <source>
        <dbReference type="ARBA" id="ARBA00022679"/>
    </source>
</evidence>
<keyword evidence="3 12" id="KW-0808">Transferase</keyword>
<dbReference type="InterPro" id="IPR006133">
    <property type="entry name" value="DNA-dir_DNA_pol_B_exonuc"/>
</dbReference>
<dbReference type="EMBL" id="JAWDEY010000013">
    <property type="protein sequence ID" value="KAK6589322.1"/>
    <property type="molecule type" value="Genomic_DNA"/>
</dbReference>
<keyword evidence="11" id="KW-0539">Nucleus</keyword>
<evidence type="ECO:0000256" key="6">
    <source>
        <dbReference type="ARBA" id="ARBA00022723"/>
    </source>
</evidence>
<dbReference type="GO" id="GO:0006272">
    <property type="term" value="P:leading strand elongation"/>
    <property type="evidence" value="ECO:0007669"/>
    <property type="project" value="TreeGrafter"/>
</dbReference>
<comment type="catalytic activity">
    <reaction evidence="12">
        <text>DNA(n) + a 2'-deoxyribonucleoside 5'-triphosphate = DNA(n+1) + diphosphate</text>
        <dbReference type="Rhea" id="RHEA:22508"/>
        <dbReference type="Rhea" id="RHEA-COMP:17339"/>
        <dbReference type="Rhea" id="RHEA-COMP:17340"/>
        <dbReference type="ChEBI" id="CHEBI:33019"/>
        <dbReference type="ChEBI" id="CHEBI:61560"/>
        <dbReference type="ChEBI" id="CHEBI:173112"/>
        <dbReference type="EC" id="2.7.7.7"/>
    </reaction>
</comment>
<evidence type="ECO:0000259" key="16">
    <source>
        <dbReference type="Pfam" id="PF12254"/>
    </source>
</evidence>
<evidence type="ECO:0000256" key="9">
    <source>
        <dbReference type="ARBA" id="ARBA00022932"/>
    </source>
</evidence>
<dbReference type="PROSITE" id="PS00116">
    <property type="entry name" value="DNA_POLYMERASE_B"/>
    <property type="match status" value="1"/>
</dbReference>
<dbReference type="Pfam" id="PF03104">
    <property type="entry name" value="DNA_pol_B_exo1"/>
    <property type="match status" value="1"/>
</dbReference>
<dbReference type="InterPro" id="IPR006172">
    <property type="entry name" value="DNA-dir_DNA_pol_B"/>
</dbReference>
<dbReference type="GO" id="GO:0005658">
    <property type="term" value="C:alpha DNA polymerase:primase complex"/>
    <property type="evidence" value="ECO:0007669"/>
    <property type="project" value="TreeGrafter"/>
</dbReference>
<feature type="region of interest" description="Disordered" evidence="13">
    <location>
        <begin position="816"/>
        <end position="843"/>
    </location>
</feature>
<reference evidence="17 18" key="1">
    <citation type="submission" date="2023-10" db="EMBL/GenBank/DDBJ databases">
        <title>Comparative genomics analysis reveals potential genetic determinants of host preference in Cryptosporidium xiaoi.</title>
        <authorList>
            <person name="Xiao L."/>
            <person name="Li J."/>
        </authorList>
    </citation>
    <scope>NUCLEOTIDE SEQUENCE [LARGE SCALE GENOMIC DNA]</scope>
    <source>
        <strain evidence="17 18">52996</strain>
    </source>
</reference>
<dbReference type="Gene3D" id="1.10.287.690">
    <property type="entry name" value="Helix hairpin bin"/>
    <property type="match status" value="1"/>
</dbReference>
<dbReference type="GO" id="GO:1902975">
    <property type="term" value="P:mitotic DNA replication initiation"/>
    <property type="evidence" value="ECO:0007669"/>
    <property type="project" value="InterPro"/>
</dbReference>
<evidence type="ECO:0000313" key="17">
    <source>
        <dbReference type="EMBL" id="KAK6589322.1"/>
    </source>
</evidence>
<dbReference type="GO" id="GO:0006273">
    <property type="term" value="P:lagging strand elongation"/>
    <property type="evidence" value="ECO:0007669"/>
    <property type="project" value="TreeGrafter"/>
</dbReference>
<dbReference type="InterPro" id="IPR024647">
    <property type="entry name" value="DNA_pol_a_cat_su_N"/>
</dbReference>
<dbReference type="EC" id="2.7.7.7" evidence="12"/>
<protein>
    <recommendedName>
        <fullName evidence="12">DNA polymerase</fullName>
        <ecNumber evidence="12">2.7.7.7</ecNumber>
    </recommendedName>
</protein>
<dbReference type="Gene3D" id="1.10.132.60">
    <property type="entry name" value="DNA polymerase family B, C-terminal domain"/>
    <property type="match status" value="1"/>
</dbReference>
<sequence>MRSKNLRNAQGALSEIRKIREGKIKASEAYTLKDNNIYEEVDEEEYQNIIRERRINDFVVDDDCMGYEDDGTDLMENYIFIPEEDCKRYERKRKKGEKKHLNGLGSIIKQFQFEDKTKSSEMQNISKVDDSKNVDLLNTLKNFDDALFEDIEPQETKANKESCQKTYYSPHLFNNERSDEKLSLIEANKNNIDKLSPADIDVFVINENEVMAKSIEVESRKDKEEDGLEIITDVEIESNVGEKGLKHLKLSEVNMFDKADELLISNPVNSGTNIVDCQDNLSFYIMEITEDANTGELFLFGKLLLNNNLCGDSVPTENCCVVIKETWRTLYVYPRESMPNHPDPITASQNVAKEMLEIRKIYKIPKLQMKPVTRNFCFSDKDVLYGPNQPFLKVLYSSKYPALPSNISGETFSRIFGTNTSLIENFIVKRGIKGPSWIKIMKPYQIIPVGGGRKSQCKYEIHIQNWKVIRPWNSSLVGTNHSNSNNTFGDNAQTNTNKISVSIKGDGSAPSPPLSTLLCINVNSKLSPESSNSEIYSICMVGLKNVNIDDICWDDYNASDLVQGKISSFSNIQLWTGIRRASQSLTFPVGSEEKMEKAGIKYFSTERSLLVSFITAFSNMDPDIIVGHNIWIDHLDILVNRLMQLNIPNSWKLGKIFTSVQNQKISMKSSSSTKRIQTLFQGRLICDTCLSSREFMKSRVDYQLNTIFSDIFSKDYQLKKASERPDSSEDFLNNTYKNYDSIFKALFNELLVSVGVFKLLFHLQVLPLTRELTNLAGFLWSKSLLFLRAERNEYLLLHEFHKGKFVAPDLCQKNHKQKQKGTTDESVYVNFDKEQGPSKKEDGSYSGGLVLEPITGLYESFVLLLDFNSLYPSIIQEFNICFTTREPTENDSEDKYKNGNTLSFENTILPGVLESLVKRRRHIKEILKGLGNGTRRTQLEIRQLALKLTANSIYGCLGYKNSRFYAKELAAVITHYGRQILEKTKNKVENEIKLQVIYGDTDSIMVNTNIIDDGKGEGYNNAVKLATQIKHVINKDYSKLELDLDGVLRRLLLLKKKKYACIQIIDYNNKHTKLDCKGLDLVRRDWSILTRNVSMQILNLIFSDETLENVITSILSTLEMLNESLNSNSIPLESYVITKTLTKLPQHYSDPFLLPHVIVAKRMISEGLPVTSGTEIPYIICKEIDFNNNQENQNKNSSLSGRAYSIEEVKSKNLNIDIEWYKSQQILPPISRLCSPIPGLEISRIGQCLGLEYRHYSEIIQKEDLDKPDNEFTTFEWKKNPDKYMNVPITAHIACLKCLKQGNNDVNRNIFENLKENKWICNECGDHYPVEYLSNWLNIHLRMLTLSLYSAYNGYCRECNTKTRRISFKNAFNCPQSHCKTHKSLVNELTPHKIWLYLDHWLYWLTQVDENSGVQSNVNFNDSKNVRSTLRDIIINFMNINRYNHIQVNDLFTMLSRKDKYRRKALSGTTYQNKILTVLWGRNNNDREYKQ</sequence>
<evidence type="ECO:0000256" key="1">
    <source>
        <dbReference type="ARBA" id="ARBA00004123"/>
    </source>
</evidence>
<dbReference type="Gene3D" id="3.90.1600.10">
    <property type="entry name" value="Palm domain of DNA polymerase"/>
    <property type="match status" value="1"/>
</dbReference>
<keyword evidence="4 12" id="KW-0548">Nucleotidyltransferase</keyword>
<keyword evidence="18" id="KW-1185">Reference proteome</keyword>
<dbReference type="SMART" id="SM00486">
    <property type="entry name" value="POLBc"/>
    <property type="match status" value="1"/>
</dbReference>
<evidence type="ECO:0000256" key="2">
    <source>
        <dbReference type="ARBA" id="ARBA00005755"/>
    </source>
</evidence>
<evidence type="ECO:0000313" key="18">
    <source>
        <dbReference type="Proteomes" id="UP001311799"/>
    </source>
</evidence>
<evidence type="ECO:0000259" key="14">
    <source>
        <dbReference type="Pfam" id="PF00136"/>
    </source>
</evidence>
<dbReference type="Gene3D" id="2.40.50.730">
    <property type="match status" value="1"/>
</dbReference>
<dbReference type="InterPro" id="IPR023211">
    <property type="entry name" value="DNA_pol_palm_dom_sf"/>
</dbReference>
<feature type="domain" description="DNA polymerase alpha catalytic subunit N-terminal" evidence="16">
    <location>
        <begin position="13"/>
        <end position="75"/>
    </location>
</feature>
<gene>
    <name evidence="17" type="ORF">RS030_213251</name>
</gene>
<keyword evidence="8" id="KW-0862">Zinc</keyword>
<dbReference type="Gene3D" id="3.30.70.2820">
    <property type="match status" value="1"/>
</dbReference>
<keyword evidence="5 12" id="KW-0235">DNA replication</keyword>
<evidence type="ECO:0000256" key="7">
    <source>
        <dbReference type="ARBA" id="ARBA00022771"/>
    </source>
</evidence>
<dbReference type="SUPFAM" id="SSF53098">
    <property type="entry name" value="Ribonuclease H-like"/>
    <property type="match status" value="1"/>
</dbReference>
<dbReference type="PRINTS" id="PR00106">
    <property type="entry name" value="DNAPOLB"/>
</dbReference>
<dbReference type="Proteomes" id="UP001311799">
    <property type="component" value="Unassembled WGS sequence"/>
</dbReference>
<dbReference type="NCBIfam" id="TIGR00592">
    <property type="entry name" value="pol2"/>
    <property type="match status" value="1"/>
</dbReference>
<dbReference type="InterPro" id="IPR045846">
    <property type="entry name" value="POLBc_alpha"/>
</dbReference>
<dbReference type="GO" id="GO:0003887">
    <property type="term" value="F:DNA-directed DNA polymerase activity"/>
    <property type="evidence" value="ECO:0007669"/>
    <property type="project" value="UniProtKB-KW"/>
</dbReference>
<dbReference type="Pfam" id="PF00136">
    <property type="entry name" value="DNA_pol_B"/>
    <property type="match status" value="1"/>
</dbReference>
<evidence type="ECO:0000256" key="4">
    <source>
        <dbReference type="ARBA" id="ARBA00022695"/>
    </source>
</evidence>
<dbReference type="CDD" id="cd05532">
    <property type="entry name" value="POLBc_alpha"/>
    <property type="match status" value="1"/>
</dbReference>
<dbReference type="GO" id="GO:0003697">
    <property type="term" value="F:single-stranded DNA binding"/>
    <property type="evidence" value="ECO:0007669"/>
    <property type="project" value="TreeGrafter"/>
</dbReference>
<keyword evidence="10 12" id="KW-0238">DNA-binding</keyword>
<organism evidence="17 18">
    <name type="scientific">Cryptosporidium xiaoi</name>
    <dbReference type="NCBI Taxonomy" id="659607"/>
    <lineage>
        <taxon>Eukaryota</taxon>
        <taxon>Sar</taxon>
        <taxon>Alveolata</taxon>
        <taxon>Apicomplexa</taxon>
        <taxon>Conoidasida</taxon>
        <taxon>Coccidia</taxon>
        <taxon>Eucoccidiorida</taxon>
        <taxon>Eimeriorina</taxon>
        <taxon>Cryptosporidiidae</taxon>
        <taxon>Cryptosporidium</taxon>
    </lineage>
</organism>
<dbReference type="InterPro" id="IPR012337">
    <property type="entry name" value="RNaseH-like_sf"/>
</dbReference>
<dbReference type="InterPro" id="IPR006134">
    <property type="entry name" value="DNA-dir_DNA_pol_B_multi_dom"/>
</dbReference>
<comment type="subcellular location">
    <subcellularLocation>
        <location evidence="1">Nucleus</location>
    </subcellularLocation>
</comment>
<proteinExistence type="inferred from homology"/>
<evidence type="ECO:0000256" key="11">
    <source>
        <dbReference type="ARBA" id="ARBA00023242"/>
    </source>
</evidence>
<dbReference type="GO" id="GO:0003682">
    <property type="term" value="F:chromatin binding"/>
    <property type="evidence" value="ECO:0007669"/>
    <property type="project" value="TreeGrafter"/>
</dbReference>
<dbReference type="InterPro" id="IPR042087">
    <property type="entry name" value="DNA_pol_B_thumb"/>
</dbReference>
<dbReference type="GO" id="GO:0003688">
    <property type="term" value="F:DNA replication origin binding"/>
    <property type="evidence" value="ECO:0007669"/>
    <property type="project" value="TreeGrafter"/>
</dbReference>
<evidence type="ECO:0000256" key="13">
    <source>
        <dbReference type="SAM" id="MobiDB-lite"/>
    </source>
</evidence>
<evidence type="ECO:0000256" key="8">
    <source>
        <dbReference type="ARBA" id="ARBA00022833"/>
    </source>
</evidence>
<comment type="similarity">
    <text evidence="2 12">Belongs to the DNA polymerase type-B family.</text>
</comment>
<evidence type="ECO:0000256" key="12">
    <source>
        <dbReference type="RuleBase" id="RU000442"/>
    </source>
</evidence>
<feature type="compositionally biased region" description="Basic and acidic residues" evidence="13">
    <location>
        <begin position="831"/>
        <end position="843"/>
    </location>
</feature>
<dbReference type="SUPFAM" id="SSF56672">
    <property type="entry name" value="DNA/RNA polymerases"/>
    <property type="match status" value="1"/>
</dbReference>
<keyword evidence="6" id="KW-0479">Metal-binding</keyword>
<dbReference type="GO" id="GO:0000166">
    <property type="term" value="F:nucleotide binding"/>
    <property type="evidence" value="ECO:0007669"/>
    <property type="project" value="InterPro"/>
</dbReference>
<evidence type="ECO:0000256" key="5">
    <source>
        <dbReference type="ARBA" id="ARBA00022705"/>
    </source>
</evidence>
<dbReference type="InterPro" id="IPR043502">
    <property type="entry name" value="DNA/RNA_pol_sf"/>
</dbReference>
<dbReference type="InterPro" id="IPR036397">
    <property type="entry name" value="RNaseH_sf"/>
</dbReference>
<keyword evidence="9 12" id="KW-0239">DNA-directed DNA polymerase</keyword>
<evidence type="ECO:0000256" key="10">
    <source>
        <dbReference type="ARBA" id="ARBA00023125"/>
    </source>
</evidence>
<dbReference type="PANTHER" id="PTHR45861">
    <property type="entry name" value="DNA POLYMERASE ALPHA CATALYTIC SUBUNIT"/>
    <property type="match status" value="1"/>
</dbReference>
<dbReference type="Gene3D" id="3.30.420.10">
    <property type="entry name" value="Ribonuclease H-like superfamily/Ribonuclease H"/>
    <property type="match status" value="1"/>
</dbReference>
<feature type="domain" description="DNA-directed DNA polymerase family B exonuclease" evidence="15">
    <location>
        <begin position="414"/>
        <end position="707"/>
    </location>
</feature>
<name>A0AAV9XXH5_9CRYT</name>